<comment type="caution">
    <text evidence="3">The sequence shown here is derived from an EMBL/GenBank/DDBJ whole genome shotgun (WGS) entry which is preliminary data.</text>
</comment>
<dbReference type="Proteomes" id="UP001424459">
    <property type="component" value="Unassembled WGS sequence"/>
</dbReference>
<accession>A0ABP7UHT8</accession>
<gene>
    <name evidence="3" type="ORF">GCM10022281_25970</name>
</gene>
<keyword evidence="2" id="KW-1133">Transmembrane helix</keyword>
<sequence length="132" mass="14908">MVNAKMAELRHWHDRCLTMSMRMPRILRRIGRLFVVKTKWEAWAVTWAVALGGVERGKHYLDLYPGAIGWMFFAACSAVTFLVGAKLLDATRPAAEPVPSPIRTRAPQRRHLGVSRNRPRASRRSAGSASRI</sequence>
<evidence type="ECO:0000313" key="3">
    <source>
        <dbReference type="EMBL" id="GAA4043556.1"/>
    </source>
</evidence>
<reference evidence="4" key="1">
    <citation type="journal article" date="2019" name="Int. J. Syst. Evol. Microbiol.">
        <title>The Global Catalogue of Microorganisms (GCM) 10K type strain sequencing project: providing services to taxonomists for standard genome sequencing and annotation.</title>
        <authorList>
            <consortium name="The Broad Institute Genomics Platform"/>
            <consortium name="The Broad Institute Genome Sequencing Center for Infectious Disease"/>
            <person name="Wu L."/>
            <person name="Ma J."/>
        </authorList>
    </citation>
    <scope>NUCLEOTIDE SEQUENCE [LARGE SCALE GENOMIC DNA]</scope>
    <source>
        <strain evidence="4">JCM 17564</strain>
    </source>
</reference>
<feature type="transmembrane region" description="Helical" evidence="2">
    <location>
        <begin position="67"/>
        <end position="88"/>
    </location>
</feature>
<evidence type="ECO:0000313" key="4">
    <source>
        <dbReference type="Proteomes" id="UP001424459"/>
    </source>
</evidence>
<evidence type="ECO:0000256" key="1">
    <source>
        <dbReference type="SAM" id="MobiDB-lite"/>
    </source>
</evidence>
<proteinExistence type="predicted"/>
<feature type="region of interest" description="Disordered" evidence="1">
    <location>
        <begin position="94"/>
        <end position="132"/>
    </location>
</feature>
<keyword evidence="4" id="KW-1185">Reference proteome</keyword>
<keyword evidence="2" id="KW-0472">Membrane</keyword>
<evidence type="ECO:0000256" key="2">
    <source>
        <dbReference type="SAM" id="Phobius"/>
    </source>
</evidence>
<dbReference type="RefSeq" id="WP_344697524.1">
    <property type="nucleotide sequence ID" value="NZ_BAABBR010000001.1"/>
</dbReference>
<organism evidence="3 4">
    <name type="scientific">Sphingomonas rosea</name>
    <dbReference type="NCBI Taxonomy" id="335605"/>
    <lineage>
        <taxon>Bacteria</taxon>
        <taxon>Pseudomonadati</taxon>
        <taxon>Pseudomonadota</taxon>
        <taxon>Alphaproteobacteria</taxon>
        <taxon>Sphingomonadales</taxon>
        <taxon>Sphingomonadaceae</taxon>
        <taxon>Sphingomonas</taxon>
    </lineage>
</organism>
<feature type="compositionally biased region" description="Basic residues" evidence="1">
    <location>
        <begin position="106"/>
        <end position="123"/>
    </location>
</feature>
<keyword evidence="2" id="KW-0812">Transmembrane</keyword>
<dbReference type="EMBL" id="BAABBR010000001">
    <property type="protein sequence ID" value="GAA4043556.1"/>
    <property type="molecule type" value="Genomic_DNA"/>
</dbReference>
<name>A0ABP7UHT8_9SPHN</name>
<protein>
    <submittedName>
        <fullName evidence="3">Uncharacterized protein</fullName>
    </submittedName>
</protein>